<dbReference type="Pfam" id="PF06703">
    <property type="entry name" value="SPC25"/>
    <property type="match status" value="1"/>
</dbReference>
<evidence type="ECO:0000256" key="3">
    <source>
        <dbReference type="ARBA" id="ARBA00017057"/>
    </source>
</evidence>
<accession>A0AAN9V1Y8</accession>
<comment type="caution">
    <text evidence="11">The sequence shown here is derived from an EMBL/GenBank/DDBJ whole genome shotgun (WGS) entry which is preliminary data.</text>
</comment>
<keyword evidence="7 10" id="KW-0472">Membrane</keyword>
<dbReference type="GO" id="GO:0006465">
    <property type="term" value="P:signal peptide processing"/>
    <property type="evidence" value="ECO:0007669"/>
    <property type="project" value="InterPro"/>
</dbReference>
<dbReference type="Proteomes" id="UP001320420">
    <property type="component" value="Unassembled WGS sequence"/>
</dbReference>
<dbReference type="PANTHER" id="PTHR13085">
    <property type="entry name" value="MICROSOMAL SIGNAL PEPTIDASE 25 KDA SUBUNIT"/>
    <property type="match status" value="1"/>
</dbReference>
<protein>
    <recommendedName>
        <fullName evidence="3">Signal peptidase complex subunit 2</fullName>
    </recommendedName>
</protein>
<keyword evidence="12" id="KW-1185">Reference proteome</keyword>
<dbReference type="EMBL" id="JAKJXP020000001">
    <property type="protein sequence ID" value="KAK7757756.1"/>
    <property type="molecule type" value="Genomic_DNA"/>
</dbReference>
<dbReference type="AlphaFoldDB" id="A0AAN9V1Y8"/>
<evidence type="ECO:0000256" key="10">
    <source>
        <dbReference type="SAM" id="Phobius"/>
    </source>
</evidence>
<keyword evidence="4 10" id="KW-0812">Transmembrane</keyword>
<comment type="subcellular location">
    <subcellularLocation>
        <location evidence="1">Endoplasmic reticulum membrane</location>
        <topology evidence="1">Multi-pass membrane protein</topology>
    </subcellularLocation>
</comment>
<evidence type="ECO:0000313" key="12">
    <source>
        <dbReference type="Proteomes" id="UP001320420"/>
    </source>
</evidence>
<dbReference type="PANTHER" id="PTHR13085:SF0">
    <property type="entry name" value="SIGNAL PEPTIDASE COMPLEX SUBUNIT 2"/>
    <property type="match status" value="1"/>
</dbReference>
<feature type="region of interest" description="Disordered" evidence="9">
    <location>
        <begin position="242"/>
        <end position="265"/>
    </location>
</feature>
<comment type="function">
    <text evidence="8">Component of the signal peptidase complex (SPC) which catalyzes the cleavage of N-terminal signal sequences from nascent proteins as they are translocated into the lumen of the endoplasmic reticulum. Enhances the enzymatic activity of SPC and facilitates the interactions between different components of the translocation site.</text>
</comment>
<feature type="transmembrane region" description="Helical" evidence="10">
    <location>
        <begin position="60"/>
        <end position="78"/>
    </location>
</feature>
<feature type="transmembrane region" description="Helical" evidence="10">
    <location>
        <begin position="90"/>
        <end position="109"/>
    </location>
</feature>
<evidence type="ECO:0000313" key="11">
    <source>
        <dbReference type="EMBL" id="KAK7757756.1"/>
    </source>
</evidence>
<proteinExistence type="inferred from homology"/>
<evidence type="ECO:0000256" key="5">
    <source>
        <dbReference type="ARBA" id="ARBA00022824"/>
    </source>
</evidence>
<feature type="compositionally biased region" description="Polar residues" evidence="9">
    <location>
        <begin position="20"/>
        <end position="35"/>
    </location>
</feature>
<dbReference type="GO" id="GO:0005787">
    <property type="term" value="C:signal peptidase complex"/>
    <property type="evidence" value="ECO:0007669"/>
    <property type="project" value="InterPro"/>
</dbReference>
<evidence type="ECO:0000256" key="8">
    <source>
        <dbReference type="ARBA" id="ARBA00045608"/>
    </source>
</evidence>
<comment type="similarity">
    <text evidence="2">Belongs to the SPCS2 family.</text>
</comment>
<keyword evidence="5" id="KW-0256">Endoplasmic reticulum</keyword>
<feature type="region of interest" description="Disordered" evidence="9">
    <location>
        <begin position="1"/>
        <end position="39"/>
    </location>
</feature>
<evidence type="ECO:0000256" key="4">
    <source>
        <dbReference type="ARBA" id="ARBA00022692"/>
    </source>
</evidence>
<evidence type="ECO:0000256" key="2">
    <source>
        <dbReference type="ARBA" id="ARBA00007324"/>
    </source>
</evidence>
<sequence length="265" mass="27759">MASQERITVHNLAGNPSPPSKTKQTRLTPNPTDLKNTSDDAIPNYLNSLKFRQDHRLTDTRLALGYGAFALAAACFLWDRQLGFEGTKYWTAAAVAVYALLNGVLTYWVTYVERGVVYQGTAPDGSKVSIATSTQKNVPVYNVKITVTPAGSGSGSSSKQAPSQTIELDRSFTGWFDVQGHFVALPFQTMLATAVPAIGKADPKRVAAAATAAPPSGAAGSYSSELLEADAATLDALLASSSSEATGADATAAAAAGKKTKRRKA</sequence>
<gene>
    <name evidence="11" type="ORF">SLS62_000134</name>
</gene>
<name>A0AAN9V1Y8_9PEZI</name>
<evidence type="ECO:0000256" key="6">
    <source>
        <dbReference type="ARBA" id="ARBA00022989"/>
    </source>
</evidence>
<reference evidence="11 12" key="1">
    <citation type="submission" date="2024-02" db="EMBL/GenBank/DDBJ databases">
        <title>De novo assembly and annotation of 12 fungi associated with fruit tree decline syndrome in Ontario, Canada.</title>
        <authorList>
            <person name="Sulman M."/>
            <person name="Ellouze W."/>
            <person name="Ilyukhin E."/>
        </authorList>
    </citation>
    <scope>NUCLEOTIDE SEQUENCE [LARGE SCALE GENOMIC DNA]</scope>
    <source>
        <strain evidence="11 12">M11/M66-122</strain>
    </source>
</reference>
<evidence type="ECO:0000256" key="7">
    <source>
        <dbReference type="ARBA" id="ARBA00023136"/>
    </source>
</evidence>
<organism evidence="11 12">
    <name type="scientific">Diatrype stigma</name>
    <dbReference type="NCBI Taxonomy" id="117547"/>
    <lineage>
        <taxon>Eukaryota</taxon>
        <taxon>Fungi</taxon>
        <taxon>Dikarya</taxon>
        <taxon>Ascomycota</taxon>
        <taxon>Pezizomycotina</taxon>
        <taxon>Sordariomycetes</taxon>
        <taxon>Xylariomycetidae</taxon>
        <taxon>Xylariales</taxon>
        <taxon>Diatrypaceae</taxon>
        <taxon>Diatrype</taxon>
    </lineage>
</organism>
<dbReference type="InterPro" id="IPR009582">
    <property type="entry name" value="Spc2/SPCS2"/>
</dbReference>
<evidence type="ECO:0000256" key="1">
    <source>
        <dbReference type="ARBA" id="ARBA00004477"/>
    </source>
</evidence>
<evidence type="ECO:0000256" key="9">
    <source>
        <dbReference type="SAM" id="MobiDB-lite"/>
    </source>
</evidence>
<dbReference type="GO" id="GO:0045047">
    <property type="term" value="P:protein targeting to ER"/>
    <property type="evidence" value="ECO:0007669"/>
    <property type="project" value="TreeGrafter"/>
</dbReference>
<keyword evidence="6 10" id="KW-1133">Transmembrane helix</keyword>
<feature type="compositionally biased region" description="Low complexity" evidence="9">
    <location>
        <begin position="242"/>
        <end position="257"/>
    </location>
</feature>